<evidence type="ECO:0000313" key="1">
    <source>
        <dbReference type="Proteomes" id="UP001732720"/>
    </source>
</evidence>
<organism evidence="1 2">
    <name type="scientific">Castor canadensis</name>
    <name type="common">American beaver</name>
    <dbReference type="NCBI Taxonomy" id="51338"/>
    <lineage>
        <taxon>Eukaryota</taxon>
        <taxon>Metazoa</taxon>
        <taxon>Chordata</taxon>
        <taxon>Craniata</taxon>
        <taxon>Vertebrata</taxon>
        <taxon>Euteleostomi</taxon>
        <taxon>Mammalia</taxon>
        <taxon>Eutheria</taxon>
        <taxon>Euarchontoglires</taxon>
        <taxon>Glires</taxon>
        <taxon>Rodentia</taxon>
        <taxon>Castorimorpha</taxon>
        <taxon>Castoridae</taxon>
        <taxon>Castor</taxon>
    </lineage>
</organism>
<name>A0AC58LD07_CASCN</name>
<protein>
    <submittedName>
        <fullName evidence="2">Dynein axonemal assembly factor 8 isoform X1</fullName>
    </submittedName>
</protein>
<sequence length="510" mass="55590">MASKDVPSLGSPWDAVLKAAKDQLPSLDSDSSLSDFEEKEPFIFQRNQPVLIPDLAAELAEDPAAGDKSGSWVPTFKSSPPEQVLVPVGLPTEPSSGQNARMKGPAPQGGRGPGQPSKSCTETSTLLRMAEETPMWLEGDFGSLSLSTKGSHSPAWGPQGEASPSPKGEPKTEPQDEWKDSTKRRALRRERRKMIEKGMLQKVTWDVRDPGCGDQGQAAEPEPKPEVPSARAREGGLVPSLQHLEEWDLDYILKSLSKREDSPGRGKPRSAWWLADSCQGQGQEYNMLCSQDRVQDQRALCAMQSTARTSAQKVSAETSQDTKERETRNRCTVTKCSFQAEPGQRLAAGRSLKTEPPTIFIDLRQTEPLKPLEPRGQSPESSEYSSSDSEEEEEEKAAVGDQQGPAQRAPPSSWAWRDCTGKSQLLQQLRVFRKGVALPELPANKGPGSRKSQAPKDEAGSGTGRKEHVKLWAEGHSAQTRLSGGRPRALEDPLVPGRAREALVPTLGQL</sequence>
<keyword evidence="1" id="KW-1185">Reference proteome</keyword>
<proteinExistence type="predicted"/>
<gene>
    <name evidence="2" type="primary">Dnaaf8</name>
</gene>
<dbReference type="RefSeq" id="XP_073915036.1">
    <property type="nucleotide sequence ID" value="XM_074058935.1"/>
</dbReference>
<dbReference type="Proteomes" id="UP001732720">
    <property type="component" value="Chromosome 17"/>
</dbReference>
<evidence type="ECO:0000313" key="2">
    <source>
        <dbReference type="RefSeq" id="XP_073915036.1"/>
    </source>
</evidence>
<accession>A0AC58LD07</accession>
<reference evidence="2" key="1">
    <citation type="submission" date="2025-08" db="UniProtKB">
        <authorList>
            <consortium name="RefSeq"/>
        </authorList>
    </citation>
    <scope>IDENTIFICATION</scope>
</reference>